<organism evidence="1">
    <name type="scientific">marine metagenome</name>
    <dbReference type="NCBI Taxonomy" id="408172"/>
    <lineage>
        <taxon>unclassified sequences</taxon>
        <taxon>metagenomes</taxon>
        <taxon>ecological metagenomes</taxon>
    </lineage>
</organism>
<evidence type="ECO:0000313" key="1">
    <source>
        <dbReference type="EMBL" id="SVE32383.1"/>
    </source>
</evidence>
<dbReference type="AlphaFoldDB" id="A0A383CK29"/>
<proteinExistence type="predicted"/>
<dbReference type="EMBL" id="UINC01209388">
    <property type="protein sequence ID" value="SVE32383.1"/>
    <property type="molecule type" value="Genomic_DNA"/>
</dbReference>
<accession>A0A383CK29</accession>
<protein>
    <submittedName>
        <fullName evidence="1">Uncharacterized protein</fullName>
    </submittedName>
</protein>
<feature type="non-terminal residue" evidence="1">
    <location>
        <position position="113"/>
    </location>
</feature>
<name>A0A383CK29_9ZZZZ</name>
<sequence>MGNPWDCAGCPSGGENQSPWFVDSVGDSCTAPPCMVFHYTPTCDGEFVLNMGPPPLPVEANAAVRVSYRLHLQVWSGGNPTATNGIRVLATANPEDGPDAVWDTTFTTEVSPE</sequence>
<gene>
    <name evidence="1" type="ORF">METZ01_LOCUS485237</name>
</gene>
<reference evidence="1" key="1">
    <citation type="submission" date="2018-05" db="EMBL/GenBank/DDBJ databases">
        <authorList>
            <person name="Lanie J.A."/>
            <person name="Ng W.-L."/>
            <person name="Kazmierczak K.M."/>
            <person name="Andrzejewski T.M."/>
            <person name="Davidsen T.M."/>
            <person name="Wayne K.J."/>
            <person name="Tettelin H."/>
            <person name="Glass J.I."/>
            <person name="Rusch D."/>
            <person name="Podicherti R."/>
            <person name="Tsui H.-C.T."/>
            <person name="Winkler M.E."/>
        </authorList>
    </citation>
    <scope>NUCLEOTIDE SEQUENCE</scope>
</reference>